<evidence type="ECO:0000256" key="5">
    <source>
        <dbReference type="ARBA" id="ARBA00022723"/>
    </source>
</evidence>
<dbReference type="STRING" id="2282107.A0A286UIS2"/>
<evidence type="ECO:0000256" key="7">
    <source>
        <dbReference type="ARBA" id="ARBA00023004"/>
    </source>
</evidence>
<dbReference type="InParanoid" id="A0A286UIS2"/>
<dbReference type="Proteomes" id="UP000217199">
    <property type="component" value="Unassembled WGS sequence"/>
</dbReference>
<evidence type="ECO:0000256" key="1">
    <source>
        <dbReference type="ARBA" id="ARBA00001971"/>
    </source>
</evidence>
<dbReference type="PANTHER" id="PTHR46300:SF7">
    <property type="entry name" value="P450, PUTATIVE (EUROFUNG)-RELATED"/>
    <property type="match status" value="1"/>
</dbReference>
<evidence type="ECO:0000256" key="3">
    <source>
        <dbReference type="ARBA" id="ARBA00010617"/>
    </source>
</evidence>
<dbReference type="CDD" id="cd11065">
    <property type="entry name" value="CYP64-like"/>
    <property type="match status" value="1"/>
</dbReference>
<dbReference type="SUPFAM" id="SSF48264">
    <property type="entry name" value="Cytochrome P450"/>
    <property type="match status" value="1"/>
</dbReference>
<dbReference type="OrthoDB" id="2789670at2759"/>
<evidence type="ECO:0000256" key="2">
    <source>
        <dbReference type="ARBA" id="ARBA00005179"/>
    </source>
</evidence>
<reference evidence="11 12" key="1">
    <citation type="journal article" date="2017" name="Mol. Ecol.">
        <title>Comparative and population genomic landscape of Phellinus noxius: A hypervariable fungus causing root rot in trees.</title>
        <authorList>
            <person name="Chung C.L."/>
            <person name="Lee T.J."/>
            <person name="Akiba M."/>
            <person name="Lee H.H."/>
            <person name="Kuo T.H."/>
            <person name="Liu D."/>
            <person name="Ke H.M."/>
            <person name="Yokoi T."/>
            <person name="Roa M.B."/>
            <person name="Lu M.J."/>
            <person name="Chang Y.Y."/>
            <person name="Ann P.J."/>
            <person name="Tsai J.N."/>
            <person name="Chen C.Y."/>
            <person name="Tzean S.S."/>
            <person name="Ota Y."/>
            <person name="Hattori T."/>
            <person name="Sahashi N."/>
            <person name="Liou R.F."/>
            <person name="Kikuchi T."/>
            <person name="Tsai I.J."/>
        </authorList>
    </citation>
    <scope>NUCLEOTIDE SEQUENCE [LARGE SCALE GENOMIC DNA]</scope>
    <source>
        <strain evidence="11 12">FFPRI411160</strain>
    </source>
</reference>
<evidence type="ECO:0000256" key="10">
    <source>
        <dbReference type="RuleBase" id="RU000461"/>
    </source>
</evidence>
<dbReference type="InterPro" id="IPR050364">
    <property type="entry name" value="Cytochrome_P450_fung"/>
</dbReference>
<feature type="binding site" description="axial binding residue" evidence="9">
    <location>
        <position position="435"/>
    </location>
    <ligand>
        <name>heme</name>
        <dbReference type="ChEBI" id="CHEBI:30413"/>
    </ligand>
    <ligandPart>
        <name>Fe</name>
        <dbReference type="ChEBI" id="CHEBI:18248"/>
    </ligandPart>
</feature>
<dbReference type="GO" id="GO:0005506">
    <property type="term" value="F:iron ion binding"/>
    <property type="evidence" value="ECO:0007669"/>
    <property type="project" value="InterPro"/>
</dbReference>
<dbReference type="AlphaFoldDB" id="A0A286UIS2"/>
<comment type="similarity">
    <text evidence="3 10">Belongs to the cytochrome P450 family.</text>
</comment>
<evidence type="ECO:0000256" key="8">
    <source>
        <dbReference type="ARBA" id="ARBA00023033"/>
    </source>
</evidence>
<proteinExistence type="inferred from homology"/>
<dbReference type="PRINTS" id="PR00385">
    <property type="entry name" value="P450"/>
</dbReference>
<comment type="cofactor">
    <cofactor evidence="1 9">
        <name>heme</name>
        <dbReference type="ChEBI" id="CHEBI:30413"/>
    </cofactor>
</comment>
<dbReference type="Gene3D" id="1.10.630.10">
    <property type="entry name" value="Cytochrome P450"/>
    <property type="match status" value="1"/>
</dbReference>
<keyword evidence="6 10" id="KW-0560">Oxidoreductase</keyword>
<name>A0A286UIS2_9AGAM</name>
<protein>
    <submittedName>
        <fullName evidence="11">Cytochrome P450</fullName>
    </submittedName>
</protein>
<dbReference type="PRINTS" id="PR00463">
    <property type="entry name" value="EP450I"/>
</dbReference>
<keyword evidence="8 10" id="KW-0503">Monooxygenase</keyword>
<comment type="caution">
    <text evidence="11">The sequence shown here is derived from an EMBL/GenBank/DDBJ whole genome shotgun (WGS) entry which is preliminary data.</text>
</comment>
<keyword evidence="5 9" id="KW-0479">Metal-binding</keyword>
<dbReference type="GO" id="GO:0020037">
    <property type="term" value="F:heme binding"/>
    <property type="evidence" value="ECO:0007669"/>
    <property type="project" value="InterPro"/>
</dbReference>
<keyword evidence="4 9" id="KW-0349">Heme</keyword>
<evidence type="ECO:0000313" key="11">
    <source>
        <dbReference type="EMBL" id="PAV19516.1"/>
    </source>
</evidence>
<organism evidence="11 12">
    <name type="scientific">Pyrrhoderma noxium</name>
    <dbReference type="NCBI Taxonomy" id="2282107"/>
    <lineage>
        <taxon>Eukaryota</taxon>
        <taxon>Fungi</taxon>
        <taxon>Dikarya</taxon>
        <taxon>Basidiomycota</taxon>
        <taxon>Agaricomycotina</taxon>
        <taxon>Agaricomycetes</taxon>
        <taxon>Hymenochaetales</taxon>
        <taxon>Hymenochaetaceae</taxon>
        <taxon>Pyrrhoderma</taxon>
    </lineage>
</organism>
<comment type="pathway">
    <text evidence="2">Secondary metabolite biosynthesis.</text>
</comment>
<keyword evidence="12" id="KW-1185">Reference proteome</keyword>
<dbReference type="GO" id="GO:0016705">
    <property type="term" value="F:oxidoreductase activity, acting on paired donors, with incorporation or reduction of molecular oxygen"/>
    <property type="evidence" value="ECO:0007669"/>
    <property type="project" value="InterPro"/>
</dbReference>
<dbReference type="PROSITE" id="PS00086">
    <property type="entry name" value="CYTOCHROME_P450"/>
    <property type="match status" value="1"/>
</dbReference>
<dbReference type="InterPro" id="IPR001128">
    <property type="entry name" value="Cyt_P450"/>
</dbReference>
<evidence type="ECO:0000256" key="4">
    <source>
        <dbReference type="ARBA" id="ARBA00022617"/>
    </source>
</evidence>
<dbReference type="PANTHER" id="PTHR46300">
    <property type="entry name" value="P450, PUTATIVE (EUROFUNG)-RELATED-RELATED"/>
    <property type="match status" value="1"/>
</dbReference>
<evidence type="ECO:0000313" key="12">
    <source>
        <dbReference type="Proteomes" id="UP000217199"/>
    </source>
</evidence>
<evidence type="ECO:0000256" key="6">
    <source>
        <dbReference type="ARBA" id="ARBA00023002"/>
    </source>
</evidence>
<dbReference type="Pfam" id="PF00067">
    <property type="entry name" value="p450"/>
    <property type="match status" value="1"/>
</dbReference>
<dbReference type="InterPro" id="IPR036396">
    <property type="entry name" value="Cyt_P450_sf"/>
</dbReference>
<gene>
    <name evidence="11" type="ORF">PNOK_0445000</name>
</gene>
<dbReference type="InterPro" id="IPR002401">
    <property type="entry name" value="Cyt_P450_E_grp-I"/>
</dbReference>
<sequence length="509" mass="58184">MLYLVLDGIAVYSALSLLKSWRDRRRNPSLNLPYPPGPKQLPILGNILDMPPSDEWEAGRRWGEEYGDLVFVQNFGTPYLFVNSFDAAFDLFEKRGGNYSSRPLKMMLELEDWTWMTVMMPYGDEHKRSRQFIHQFFQPLAASGYQEQQIRATHKLLKLILEDPKEYANHIRTITAELILMITYGYQILEKQDPYVKLVERGMDSITDAQRLYLVDHLPILKYIPAWFPGAQFQKTILEGIQLSHDMLYEPFRIVKQQMLDGTGVPSIARKLLEKHVDSGGKGSSEELIAKTAGVIYAAGGDTTVSALLTFILAMVLYPEVMRKGQRELDEIIGKDSLPEIEDKARLPYIRAIYQEVLRWQPVTPLAVAHVATEDDVYRGYRIPKGTTILPNAWAIFRNPKEYPEPDKFIPERWLVDKPPTEANKAAFGFGRRICPGRHFAENSLFIGIASILACFDIGKALDEHGQPITPKEEYTPNFVRHPRPFKCAITPRSLSIGQIIRQTVEAEK</sequence>
<keyword evidence="7 9" id="KW-0408">Iron</keyword>
<evidence type="ECO:0000256" key="9">
    <source>
        <dbReference type="PIRSR" id="PIRSR602401-1"/>
    </source>
</evidence>
<dbReference type="GO" id="GO:0004497">
    <property type="term" value="F:monooxygenase activity"/>
    <property type="evidence" value="ECO:0007669"/>
    <property type="project" value="UniProtKB-KW"/>
</dbReference>
<dbReference type="EMBL" id="NBII01000004">
    <property type="protein sequence ID" value="PAV19516.1"/>
    <property type="molecule type" value="Genomic_DNA"/>
</dbReference>
<dbReference type="InterPro" id="IPR017972">
    <property type="entry name" value="Cyt_P450_CS"/>
</dbReference>
<accession>A0A286UIS2</accession>